<comment type="caution">
    <text evidence="2">The sequence shown here is derived from an EMBL/GenBank/DDBJ whole genome shotgun (WGS) entry which is preliminary data.</text>
</comment>
<name>A0ABP9Y3Y2_9FUNG</name>
<reference evidence="2 3" key="1">
    <citation type="submission" date="2024-04" db="EMBL/GenBank/DDBJ databases">
        <title>genome sequences of Mucor flavus KT1a and Helicostylum pulchrum KT1b strains isolation_sourced from the surface of a dry-aged beef.</title>
        <authorList>
            <person name="Toyotome T."/>
            <person name="Hosono M."/>
            <person name="Torimaru M."/>
            <person name="Fukuda K."/>
            <person name="Mikami N."/>
        </authorList>
    </citation>
    <scope>NUCLEOTIDE SEQUENCE [LARGE SCALE GENOMIC DNA]</scope>
    <source>
        <strain evidence="2 3">KT1b</strain>
    </source>
</reference>
<evidence type="ECO:0000313" key="2">
    <source>
        <dbReference type="EMBL" id="GAA5801707.1"/>
    </source>
</evidence>
<evidence type="ECO:0000313" key="3">
    <source>
        <dbReference type="Proteomes" id="UP001476247"/>
    </source>
</evidence>
<dbReference type="Proteomes" id="UP001476247">
    <property type="component" value="Unassembled WGS sequence"/>
</dbReference>
<dbReference type="EMBL" id="BAABUJ010000020">
    <property type="protein sequence ID" value="GAA5801707.1"/>
    <property type="molecule type" value="Genomic_DNA"/>
</dbReference>
<protein>
    <recommendedName>
        <fullName evidence="1">DnaJ homologue subfamily C member 28 conserved domain-containing protein</fullName>
    </recommendedName>
</protein>
<gene>
    <name evidence="2" type="ORF">HPULCUR_007159</name>
</gene>
<evidence type="ECO:0000259" key="1">
    <source>
        <dbReference type="Pfam" id="PF09350"/>
    </source>
</evidence>
<sequence>MLATYCATHLSLITQLAPKVVLSRLPATIMSLKRHYSVNVVNSVSNRSPEKNKATSVDEEKILLGDNVIKSVTKKDIDWDNWDLEQVPRSINDMGLLSDEIIRSARARGEFEDLPGRGKPFVQDPLMNNPYIDTTEYYLNKIIQRNGAAPPWVMKQQEVNTEISTFKIQMKSAIQKCINDARRNKSSIDKNELLKRFESLEKSFFHQEVTRLNKKLRSYNVMCPEPVRKQLLELDDEVKSFLKIQGLN</sequence>
<accession>A0ABP9Y3Y2</accession>
<dbReference type="PANTHER" id="PTHR39394">
    <property type="entry name" value="YALI0E31793P"/>
    <property type="match status" value="1"/>
</dbReference>
<dbReference type="InterPro" id="IPR018961">
    <property type="entry name" value="DnaJ_homolog_subfam-C_membr-28"/>
</dbReference>
<dbReference type="Pfam" id="PF09350">
    <property type="entry name" value="DJC28_CD"/>
    <property type="match status" value="1"/>
</dbReference>
<dbReference type="PANTHER" id="PTHR39394:SF1">
    <property type="entry name" value="DNAJ HOMOLOGUE SUBFAMILY C MEMBER 28 CONSERVED DOMAIN-CONTAINING PROTEIN"/>
    <property type="match status" value="1"/>
</dbReference>
<organism evidence="2 3">
    <name type="scientific">Helicostylum pulchrum</name>
    <dbReference type="NCBI Taxonomy" id="562976"/>
    <lineage>
        <taxon>Eukaryota</taxon>
        <taxon>Fungi</taxon>
        <taxon>Fungi incertae sedis</taxon>
        <taxon>Mucoromycota</taxon>
        <taxon>Mucoromycotina</taxon>
        <taxon>Mucoromycetes</taxon>
        <taxon>Mucorales</taxon>
        <taxon>Mucorineae</taxon>
        <taxon>Mucoraceae</taxon>
        <taxon>Helicostylum</taxon>
    </lineage>
</organism>
<proteinExistence type="predicted"/>
<keyword evidence="3" id="KW-1185">Reference proteome</keyword>
<feature type="domain" description="DnaJ homologue subfamily C member 28 conserved" evidence="1">
    <location>
        <begin position="98"/>
        <end position="166"/>
    </location>
</feature>